<dbReference type="EMBL" id="CAJVPZ010033123">
    <property type="protein sequence ID" value="CAG8743577.1"/>
    <property type="molecule type" value="Genomic_DNA"/>
</dbReference>
<proteinExistence type="predicted"/>
<organism evidence="1 2">
    <name type="scientific">Racocetra fulgida</name>
    <dbReference type="NCBI Taxonomy" id="60492"/>
    <lineage>
        <taxon>Eukaryota</taxon>
        <taxon>Fungi</taxon>
        <taxon>Fungi incertae sedis</taxon>
        <taxon>Mucoromycota</taxon>
        <taxon>Glomeromycotina</taxon>
        <taxon>Glomeromycetes</taxon>
        <taxon>Diversisporales</taxon>
        <taxon>Gigasporaceae</taxon>
        <taxon>Racocetra</taxon>
    </lineage>
</organism>
<accession>A0A9N9INU2</accession>
<feature type="non-terminal residue" evidence="1">
    <location>
        <position position="231"/>
    </location>
</feature>
<sequence>MQFINAGHLSNNFNLQNPMTTNNYTERMNRSIESHLTEKQTVVTFIKQLYEIKLLYENLHSEETNKNQYESIKITPSINRRLNHERLYFLIGLVKSSGHPNYYYIKKPNESNTIVNSFEDDEFIELKDYLDYFQLMIKQLAKNCVVKLRDSFYVVNMLENGPFYDDCKHCHAAQIFLQENHPNIIQETKEKLVNYFKNKERIIPADQKNNLIYYSSTEDAYQEIIRLFNSE</sequence>
<dbReference type="AlphaFoldDB" id="A0A9N9INU2"/>
<gene>
    <name evidence="1" type="ORF">RFULGI_LOCUS13063</name>
</gene>
<keyword evidence="2" id="KW-1185">Reference proteome</keyword>
<protein>
    <submittedName>
        <fullName evidence="1">11210_t:CDS:1</fullName>
    </submittedName>
</protein>
<evidence type="ECO:0000313" key="1">
    <source>
        <dbReference type="EMBL" id="CAG8743577.1"/>
    </source>
</evidence>
<dbReference type="OrthoDB" id="2387822at2759"/>
<reference evidence="1" key="1">
    <citation type="submission" date="2021-06" db="EMBL/GenBank/DDBJ databases">
        <authorList>
            <person name="Kallberg Y."/>
            <person name="Tangrot J."/>
            <person name="Rosling A."/>
        </authorList>
    </citation>
    <scope>NUCLEOTIDE SEQUENCE</scope>
    <source>
        <strain evidence="1">IN212</strain>
    </source>
</reference>
<name>A0A9N9INU2_9GLOM</name>
<evidence type="ECO:0000313" key="2">
    <source>
        <dbReference type="Proteomes" id="UP000789396"/>
    </source>
</evidence>
<dbReference type="Proteomes" id="UP000789396">
    <property type="component" value="Unassembled WGS sequence"/>
</dbReference>
<comment type="caution">
    <text evidence="1">The sequence shown here is derived from an EMBL/GenBank/DDBJ whole genome shotgun (WGS) entry which is preliminary data.</text>
</comment>